<evidence type="ECO:0000256" key="5">
    <source>
        <dbReference type="ARBA" id="ARBA00022967"/>
    </source>
</evidence>
<dbReference type="CTD" id="4539"/>
<dbReference type="Pfam" id="PF00420">
    <property type="entry name" value="Oxidored_q2"/>
    <property type="match status" value="1"/>
</dbReference>
<feature type="transmembrane region" description="Helical" evidence="10">
    <location>
        <begin position="59"/>
        <end position="81"/>
    </location>
</feature>
<gene>
    <name evidence="11" type="primary">ND4L</name>
</gene>
<sequence>MSWSYLTLYAVLGVCFSMLALSLQYKHLLNVLLCLEGAMMCLFLMLYSLDYMSLGTFSALIFITLSVCEASLGLAVLVSLIRSYGNDYVHSFSSQKC</sequence>
<keyword evidence="4 10" id="KW-0812">Transmembrane</keyword>
<feature type="transmembrane region" description="Helical" evidence="10">
    <location>
        <begin position="6"/>
        <end position="23"/>
    </location>
</feature>
<protein>
    <recommendedName>
        <fullName evidence="3">NADH-ubiquinone oxidoreductase chain 4L</fullName>
    </recommendedName>
    <alternativeName>
        <fullName evidence="9">NADH dehydrogenase subunit 4L</fullName>
    </alternativeName>
</protein>
<evidence type="ECO:0000256" key="1">
    <source>
        <dbReference type="ARBA" id="ARBA00004141"/>
    </source>
</evidence>
<evidence type="ECO:0000256" key="2">
    <source>
        <dbReference type="ARBA" id="ARBA00010519"/>
    </source>
</evidence>
<keyword evidence="7" id="KW-0520">NAD</keyword>
<comment type="similarity">
    <text evidence="2">Belongs to the complex I subunit 4L family.</text>
</comment>
<dbReference type="InterPro" id="IPR039428">
    <property type="entry name" value="NUOK/Mnh_C1-like"/>
</dbReference>
<evidence type="ECO:0000256" key="9">
    <source>
        <dbReference type="ARBA" id="ARBA00031586"/>
    </source>
</evidence>
<keyword evidence="8 10" id="KW-0472">Membrane</keyword>
<geneLocation type="mitochondrion" evidence="11"/>
<dbReference type="Gene3D" id="1.10.287.3510">
    <property type="match status" value="1"/>
</dbReference>
<dbReference type="RefSeq" id="YP_003934269.1">
    <property type="nucleotide sequence ID" value="NC_014580.1"/>
</dbReference>
<comment type="subcellular location">
    <subcellularLocation>
        <location evidence="1">Membrane</location>
        <topology evidence="1">Multi-pass membrane protein</topology>
    </subcellularLocation>
</comment>
<evidence type="ECO:0000256" key="10">
    <source>
        <dbReference type="SAM" id="Phobius"/>
    </source>
</evidence>
<evidence type="ECO:0000256" key="7">
    <source>
        <dbReference type="ARBA" id="ARBA00023027"/>
    </source>
</evidence>
<evidence type="ECO:0000256" key="8">
    <source>
        <dbReference type="ARBA" id="ARBA00023136"/>
    </source>
</evidence>
<dbReference type="EMBL" id="HM174252">
    <property type="protein sequence ID" value="ADI79380.1"/>
    <property type="molecule type" value="Genomic_DNA"/>
</dbReference>
<name>E2FLR4_9CAEN</name>
<dbReference type="GO" id="GO:0016020">
    <property type="term" value="C:membrane"/>
    <property type="evidence" value="ECO:0007669"/>
    <property type="project" value="UniProtKB-SubCell"/>
</dbReference>
<evidence type="ECO:0000256" key="6">
    <source>
        <dbReference type="ARBA" id="ARBA00022989"/>
    </source>
</evidence>
<accession>E2FLR4</accession>
<evidence type="ECO:0000256" key="3">
    <source>
        <dbReference type="ARBA" id="ARBA00016612"/>
    </source>
</evidence>
<reference evidence="11" key="1">
    <citation type="journal article" date="2010" name="BMC Genomics">
        <title>Sessile snails, dynamic genomes: gene rearrangements within the mitochondrial genome of a family of caenogastropod molluscs.</title>
        <authorList>
            <person name="Rawlings T.A."/>
            <person name="MacInnis M.J."/>
            <person name="Bieler R."/>
            <person name="Boore J.L."/>
            <person name="Collins T.M."/>
        </authorList>
    </citation>
    <scope>NUCLEOTIDE SEQUENCE</scope>
    <source>
        <tissue evidence="11">Foot</tissue>
    </source>
</reference>
<keyword evidence="6 10" id="KW-1133">Transmembrane helix</keyword>
<proteinExistence type="inferred from homology"/>
<organism evidence="11">
    <name type="scientific">Dendropoma gregarium</name>
    <dbReference type="NCBI Taxonomy" id="169306"/>
    <lineage>
        <taxon>Eukaryota</taxon>
        <taxon>Metazoa</taxon>
        <taxon>Spiralia</taxon>
        <taxon>Lophotrochozoa</taxon>
        <taxon>Mollusca</taxon>
        <taxon>Gastropoda</taxon>
        <taxon>Caenogastropoda</taxon>
        <taxon>Littorinimorpha</taxon>
        <taxon>Vermetoidea</taxon>
        <taxon>Vermetidae</taxon>
        <taxon>Dendropoma</taxon>
    </lineage>
</organism>
<dbReference type="GeneID" id="9829980"/>
<keyword evidence="11" id="KW-0496">Mitochondrion</keyword>
<evidence type="ECO:0000313" key="11">
    <source>
        <dbReference type="EMBL" id="ADI79380.1"/>
    </source>
</evidence>
<keyword evidence="5" id="KW-1278">Translocase</keyword>
<dbReference type="AlphaFoldDB" id="E2FLR4"/>
<evidence type="ECO:0000256" key="4">
    <source>
        <dbReference type="ARBA" id="ARBA00022692"/>
    </source>
</evidence>
<feature type="transmembrane region" description="Helical" evidence="10">
    <location>
        <begin position="28"/>
        <end position="47"/>
    </location>
</feature>